<feature type="compositionally biased region" description="Polar residues" evidence="1">
    <location>
        <begin position="1"/>
        <end position="10"/>
    </location>
</feature>
<evidence type="ECO:0000256" key="1">
    <source>
        <dbReference type="SAM" id="MobiDB-lite"/>
    </source>
</evidence>
<gene>
    <name evidence="2" type="ORF">VFH_III150520</name>
</gene>
<dbReference type="Proteomes" id="UP001157006">
    <property type="component" value="Chromosome 3"/>
</dbReference>
<feature type="compositionally biased region" description="Polar residues" evidence="1">
    <location>
        <begin position="24"/>
        <end position="34"/>
    </location>
</feature>
<protein>
    <submittedName>
        <fullName evidence="2">Uncharacterized protein</fullName>
    </submittedName>
</protein>
<keyword evidence="3" id="KW-1185">Reference proteome</keyword>
<dbReference type="AlphaFoldDB" id="A0AAV1A2F3"/>
<organism evidence="2 3">
    <name type="scientific">Vicia faba</name>
    <name type="common">Broad bean</name>
    <name type="synonym">Faba vulgaris</name>
    <dbReference type="NCBI Taxonomy" id="3906"/>
    <lineage>
        <taxon>Eukaryota</taxon>
        <taxon>Viridiplantae</taxon>
        <taxon>Streptophyta</taxon>
        <taxon>Embryophyta</taxon>
        <taxon>Tracheophyta</taxon>
        <taxon>Spermatophyta</taxon>
        <taxon>Magnoliopsida</taxon>
        <taxon>eudicotyledons</taxon>
        <taxon>Gunneridae</taxon>
        <taxon>Pentapetalae</taxon>
        <taxon>rosids</taxon>
        <taxon>fabids</taxon>
        <taxon>Fabales</taxon>
        <taxon>Fabaceae</taxon>
        <taxon>Papilionoideae</taxon>
        <taxon>50 kb inversion clade</taxon>
        <taxon>NPAAA clade</taxon>
        <taxon>Hologalegina</taxon>
        <taxon>IRL clade</taxon>
        <taxon>Fabeae</taxon>
        <taxon>Vicia</taxon>
    </lineage>
</organism>
<evidence type="ECO:0000313" key="2">
    <source>
        <dbReference type="EMBL" id="CAI8604790.1"/>
    </source>
</evidence>
<name>A0AAV1A2F3_VICFA</name>
<evidence type="ECO:0000313" key="3">
    <source>
        <dbReference type="Proteomes" id="UP001157006"/>
    </source>
</evidence>
<feature type="region of interest" description="Disordered" evidence="1">
    <location>
        <begin position="1"/>
        <end position="34"/>
    </location>
</feature>
<sequence>MLFSNITPSKPLQHLSISSSSSSHQTTDQIPQTSFSDRQAEHRRFFFFSHHISAHRLRLTSDFKLTPKGDEERNIAYLPEEYEKFRIGDQVKVEGDDLWFKTEWRWIVQRRSRNDGGEREVERFQMKIGKGLCFKLA</sequence>
<accession>A0AAV1A2F3</accession>
<dbReference type="EMBL" id="OX451738">
    <property type="protein sequence ID" value="CAI8604790.1"/>
    <property type="molecule type" value="Genomic_DNA"/>
</dbReference>
<reference evidence="2 3" key="1">
    <citation type="submission" date="2023-01" db="EMBL/GenBank/DDBJ databases">
        <authorList>
            <person name="Kreplak J."/>
        </authorList>
    </citation>
    <scope>NUCLEOTIDE SEQUENCE [LARGE SCALE GENOMIC DNA]</scope>
</reference>
<proteinExistence type="predicted"/>